<keyword evidence="2" id="KW-0282">Flagellum</keyword>
<evidence type="ECO:0000313" key="6">
    <source>
        <dbReference type="EMBL" id="GHP02961.1"/>
    </source>
</evidence>
<proteinExistence type="inferred from homology"/>
<accession>A0A830HBJ0</accession>
<dbReference type="Gene3D" id="1.20.890.10">
    <property type="entry name" value="cAMP-dependent protein kinase regulatory subunit, dimerization-anchoring domain"/>
    <property type="match status" value="1"/>
</dbReference>
<keyword evidence="3" id="KW-0966">Cell projection</keyword>
<dbReference type="AlphaFoldDB" id="A0A830HBJ0"/>
<gene>
    <name evidence="6" type="ORF">PPROV_000171600</name>
</gene>
<dbReference type="Proteomes" id="UP000660262">
    <property type="component" value="Unassembled WGS sequence"/>
</dbReference>
<feature type="domain" description="RIIa" evidence="5">
    <location>
        <begin position="17"/>
        <end position="48"/>
    </location>
</feature>
<dbReference type="GO" id="GO:0031514">
    <property type="term" value="C:motile cilium"/>
    <property type="evidence" value="ECO:0007669"/>
    <property type="project" value="UniProtKB-SubCell"/>
</dbReference>
<evidence type="ECO:0000256" key="2">
    <source>
        <dbReference type="ARBA" id="ARBA00022846"/>
    </source>
</evidence>
<keyword evidence="7" id="KW-1185">Reference proteome</keyword>
<dbReference type="PANTHER" id="PTHR14952">
    <property type="entry name" value="ROPPORIN-1-LIKE PROTEIN"/>
    <property type="match status" value="1"/>
</dbReference>
<dbReference type="Pfam" id="PF02197">
    <property type="entry name" value="RIIa"/>
    <property type="match status" value="1"/>
</dbReference>
<comment type="similarity">
    <text evidence="4">Belongs to the ropporin family.</text>
</comment>
<keyword evidence="2" id="KW-0969">Cilium</keyword>
<dbReference type="EMBL" id="BNJQ01000004">
    <property type="protein sequence ID" value="GHP02961.1"/>
    <property type="molecule type" value="Genomic_DNA"/>
</dbReference>
<evidence type="ECO:0000256" key="1">
    <source>
        <dbReference type="ARBA" id="ARBA00004230"/>
    </source>
</evidence>
<evidence type="ECO:0000256" key="3">
    <source>
        <dbReference type="ARBA" id="ARBA00023273"/>
    </source>
</evidence>
<evidence type="ECO:0000256" key="4">
    <source>
        <dbReference type="ARBA" id="ARBA00035651"/>
    </source>
</evidence>
<dbReference type="PANTHER" id="PTHR14952:SF9">
    <property type="entry name" value="EF-HAND DOMAIN-CONTAINING PROTEIN"/>
    <property type="match status" value="1"/>
</dbReference>
<dbReference type="InterPro" id="IPR003117">
    <property type="entry name" value="cAMP_dep_PK_reg_su_I/II_a/b"/>
</dbReference>
<evidence type="ECO:0000313" key="7">
    <source>
        <dbReference type="Proteomes" id="UP000660262"/>
    </source>
</evidence>
<evidence type="ECO:0000259" key="5">
    <source>
        <dbReference type="Pfam" id="PF02197"/>
    </source>
</evidence>
<dbReference type="OrthoDB" id="10067602at2759"/>
<sequence>MDVEPIYMAEQIRVPPDLADILKAYTKEVIRRQPEDLYEFSAIYFANLANVSQSLEDFVPPAVDELRVVWSQLKAFETIDTPQFVEFCRSAGLSESTLAKVLSLAQVANDSITPKEAVVLLVTMVGESFKAFIGDVFEVFGENGKLPKGEIIEILGILAKKDAEIPPSFVDDLTAELEELEELSLDELLEIPGVKALTETLAGGV</sequence>
<name>A0A830HBJ0_9CHLO</name>
<dbReference type="CDD" id="cd22985">
    <property type="entry name" value="DD_CrRSP11-like"/>
    <property type="match status" value="1"/>
</dbReference>
<comment type="subcellular location">
    <subcellularLocation>
        <location evidence="1">Cell projection</location>
        <location evidence="1">Cilium</location>
        <location evidence="1">Flagellum</location>
    </subcellularLocation>
</comment>
<reference evidence="6" key="1">
    <citation type="submission" date="2020-10" db="EMBL/GenBank/DDBJ databases">
        <title>Unveiling of a novel bifunctional photoreceptor, Dualchrome1, isolated from a cosmopolitan green alga.</title>
        <authorList>
            <person name="Suzuki S."/>
            <person name="Kawachi M."/>
        </authorList>
    </citation>
    <scope>NUCLEOTIDE SEQUENCE</scope>
    <source>
        <strain evidence="6">NIES 2893</strain>
    </source>
</reference>
<dbReference type="SUPFAM" id="SSF47391">
    <property type="entry name" value="Dimerization-anchoring domain of cAMP-dependent PK regulatory subunit"/>
    <property type="match status" value="1"/>
</dbReference>
<organism evidence="6 7">
    <name type="scientific">Pycnococcus provasolii</name>
    <dbReference type="NCBI Taxonomy" id="41880"/>
    <lineage>
        <taxon>Eukaryota</taxon>
        <taxon>Viridiplantae</taxon>
        <taxon>Chlorophyta</taxon>
        <taxon>Pseudoscourfieldiophyceae</taxon>
        <taxon>Pseudoscourfieldiales</taxon>
        <taxon>Pycnococcaceae</taxon>
        <taxon>Pycnococcus</taxon>
    </lineage>
</organism>
<protein>
    <recommendedName>
        <fullName evidence="5">RIIa domain-containing protein</fullName>
    </recommendedName>
</protein>
<comment type="caution">
    <text evidence="6">The sequence shown here is derived from an EMBL/GenBank/DDBJ whole genome shotgun (WGS) entry which is preliminary data.</text>
</comment>